<name>A0A1C3NY86_9ACTN</name>
<evidence type="ECO:0000313" key="2">
    <source>
        <dbReference type="Proteomes" id="UP000199013"/>
    </source>
</evidence>
<protein>
    <submittedName>
        <fullName evidence="1">Uncharacterized protein</fullName>
    </submittedName>
</protein>
<evidence type="ECO:0000313" key="1">
    <source>
        <dbReference type="EMBL" id="SBW22533.1"/>
    </source>
</evidence>
<dbReference type="EMBL" id="FLUV01001183">
    <property type="protein sequence ID" value="SBW22533.1"/>
    <property type="molecule type" value="Genomic_DNA"/>
</dbReference>
<reference evidence="2" key="1">
    <citation type="submission" date="2016-02" db="EMBL/GenBank/DDBJ databases">
        <authorList>
            <person name="Wibberg D."/>
        </authorList>
    </citation>
    <scope>NUCLEOTIDE SEQUENCE [LARGE SCALE GENOMIC DNA]</scope>
</reference>
<gene>
    <name evidence="1" type="ORF">FDG2_2779</name>
</gene>
<keyword evidence="2" id="KW-1185">Reference proteome</keyword>
<dbReference type="Proteomes" id="UP000199013">
    <property type="component" value="Unassembled WGS sequence"/>
</dbReference>
<dbReference type="AlphaFoldDB" id="A0A1C3NY86"/>
<sequence>MTTTRDTRAQAAVPPARRPYEKPALAHHGSVAVQTADNNFPPTLDATFFANHS</sequence>
<organism evidence="1 2">
    <name type="scientific">Candidatus Protofrankia californiensis</name>
    <dbReference type="NCBI Taxonomy" id="1839754"/>
    <lineage>
        <taxon>Bacteria</taxon>
        <taxon>Bacillati</taxon>
        <taxon>Actinomycetota</taxon>
        <taxon>Actinomycetes</taxon>
        <taxon>Frankiales</taxon>
        <taxon>Frankiaceae</taxon>
        <taxon>Protofrankia</taxon>
    </lineage>
</organism>
<proteinExistence type="predicted"/>
<accession>A0A1C3NY86</accession>